<gene>
    <name evidence="7" type="ORF">ODALV1_LOCUS30462</name>
</gene>
<name>A0ABP1S769_9HEXA</name>
<comment type="caution">
    <text evidence="7">The sequence shown here is derived from an EMBL/GenBank/DDBJ whole genome shotgun (WGS) entry which is preliminary data.</text>
</comment>
<organism evidence="7 8">
    <name type="scientific">Orchesella dallaii</name>
    <dbReference type="NCBI Taxonomy" id="48710"/>
    <lineage>
        <taxon>Eukaryota</taxon>
        <taxon>Metazoa</taxon>
        <taxon>Ecdysozoa</taxon>
        <taxon>Arthropoda</taxon>
        <taxon>Hexapoda</taxon>
        <taxon>Collembola</taxon>
        <taxon>Entomobryomorpha</taxon>
        <taxon>Entomobryoidea</taxon>
        <taxon>Orchesellidae</taxon>
        <taxon>Orchesellinae</taxon>
        <taxon>Orchesella</taxon>
    </lineage>
</organism>
<evidence type="ECO:0000259" key="6">
    <source>
        <dbReference type="PROSITE" id="PS50850"/>
    </source>
</evidence>
<dbReference type="SUPFAM" id="SSF103473">
    <property type="entry name" value="MFS general substrate transporter"/>
    <property type="match status" value="1"/>
</dbReference>
<evidence type="ECO:0000256" key="3">
    <source>
        <dbReference type="ARBA" id="ARBA00022989"/>
    </source>
</evidence>
<dbReference type="InterPro" id="IPR005828">
    <property type="entry name" value="MFS_sugar_transport-like"/>
</dbReference>
<feature type="transmembrane region" description="Helical" evidence="5">
    <location>
        <begin position="151"/>
        <end position="173"/>
    </location>
</feature>
<feature type="domain" description="Major facilitator superfamily (MFS) profile" evidence="6">
    <location>
        <begin position="25"/>
        <end position="458"/>
    </location>
</feature>
<dbReference type="Proteomes" id="UP001642540">
    <property type="component" value="Unassembled WGS sequence"/>
</dbReference>
<feature type="transmembrane region" description="Helical" evidence="5">
    <location>
        <begin position="179"/>
        <end position="196"/>
    </location>
</feature>
<dbReference type="InterPro" id="IPR036259">
    <property type="entry name" value="MFS_trans_sf"/>
</dbReference>
<feature type="transmembrane region" description="Helical" evidence="5">
    <location>
        <begin position="63"/>
        <end position="85"/>
    </location>
</feature>
<feature type="transmembrane region" description="Helical" evidence="5">
    <location>
        <begin position="258"/>
        <end position="276"/>
    </location>
</feature>
<feature type="transmembrane region" description="Helical" evidence="5">
    <location>
        <begin position="304"/>
        <end position="324"/>
    </location>
</feature>
<accession>A0ABP1S769</accession>
<keyword evidence="8" id="KW-1185">Reference proteome</keyword>
<dbReference type="Pfam" id="PF00083">
    <property type="entry name" value="Sugar_tr"/>
    <property type="match status" value="1"/>
</dbReference>
<feature type="transmembrane region" description="Helical" evidence="5">
    <location>
        <begin position="331"/>
        <end position="355"/>
    </location>
</feature>
<proteinExistence type="predicted"/>
<evidence type="ECO:0000313" key="8">
    <source>
        <dbReference type="Proteomes" id="UP001642540"/>
    </source>
</evidence>
<comment type="subcellular location">
    <subcellularLocation>
        <location evidence="1">Membrane</location>
        <topology evidence="1">Multi-pass membrane protein</topology>
    </subcellularLocation>
</comment>
<dbReference type="EMBL" id="CAXLJM020000164">
    <property type="protein sequence ID" value="CAL8145351.1"/>
    <property type="molecule type" value="Genomic_DNA"/>
</dbReference>
<feature type="transmembrane region" description="Helical" evidence="5">
    <location>
        <begin position="23"/>
        <end position="43"/>
    </location>
</feature>
<evidence type="ECO:0000256" key="2">
    <source>
        <dbReference type="ARBA" id="ARBA00022692"/>
    </source>
</evidence>
<dbReference type="InterPro" id="IPR005829">
    <property type="entry name" value="Sugar_transporter_CS"/>
</dbReference>
<protein>
    <recommendedName>
        <fullName evidence="6">Major facilitator superfamily (MFS) profile domain-containing protein</fullName>
    </recommendedName>
</protein>
<feature type="transmembrane region" description="Helical" evidence="5">
    <location>
        <begin position="92"/>
        <end position="108"/>
    </location>
</feature>
<feature type="transmembrane region" description="Helical" evidence="5">
    <location>
        <begin position="435"/>
        <end position="454"/>
    </location>
</feature>
<dbReference type="InterPro" id="IPR050549">
    <property type="entry name" value="MFS_Trehalose_Transporter"/>
</dbReference>
<keyword evidence="3 5" id="KW-1133">Transmembrane helix</keyword>
<dbReference type="InterPro" id="IPR020846">
    <property type="entry name" value="MFS_dom"/>
</dbReference>
<dbReference type="PROSITE" id="PS50850">
    <property type="entry name" value="MFS"/>
    <property type="match status" value="1"/>
</dbReference>
<keyword evidence="2 5" id="KW-0812">Transmembrane</keyword>
<reference evidence="7 8" key="1">
    <citation type="submission" date="2024-08" db="EMBL/GenBank/DDBJ databases">
        <authorList>
            <person name="Cucini C."/>
            <person name="Frati F."/>
        </authorList>
    </citation>
    <scope>NUCLEOTIDE SEQUENCE [LARGE SCALE GENOMIC DNA]</scope>
</reference>
<sequence length="478" mass="52402">MSGIDVSASTAQLSPVNTRHPQYFACAILCLSGLLGGTTTGWSSTALPSIKLSGHFSVSSSELSWIASIVNLGGVVSAPVAGYMIRKYGRKMTLLISSIPYTIGWVVLTFPMNIWMLCFGRFLTGIGLGFTLIAGSVYLSEIAEPEIRGNLSVTWFVAIRLGTLVAYGFGSLLPYNQQSSISAVISVAFGMSVFFLPESPRWLMTKWRIQKAVDSLCWLRGCNKFSPSPDILREIDEIKEAVVRAENERRAVTLSTYFANRVVLKSVLIAAILMLFREACGGRVFSYYAVQVFEKTGSALNPHLSGVAVGVSQLLVILLTTYYVDKVGRKILLILTLAIMSICLMLLAVYCQFRAEIEVALYQQSGWIPLIVFVIYHAANSGGPFVLTYTVCSEVIPTNVIGSVSGLIMGLSWLAAFVGARYYEDMNVAIGVANTFWIYAIFSAMGALCTHLLVPETVGKSLEYLHMQHRKKEEEIEK</sequence>
<evidence type="ECO:0000256" key="4">
    <source>
        <dbReference type="ARBA" id="ARBA00023136"/>
    </source>
</evidence>
<dbReference type="Gene3D" id="1.20.1250.20">
    <property type="entry name" value="MFS general substrate transporter like domains"/>
    <property type="match status" value="1"/>
</dbReference>
<evidence type="ECO:0000313" key="7">
    <source>
        <dbReference type="EMBL" id="CAL8145351.1"/>
    </source>
</evidence>
<dbReference type="PANTHER" id="PTHR48021">
    <property type="match status" value="1"/>
</dbReference>
<feature type="transmembrane region" description="Helical" evidence="5">
    <location>
        <begin position="114"/>
        <end position="139"/>
    </location>
</feature>
<feature type="transmembrane region" description="Helical" evidence="5">
    <location>
        <begin position="404"/>
        <end position="423"/>
    </location>
</feature>
<feature type="transmembrane region" description="Helical" evidence="5">
    <location>
        <begin position="367"/>
        <end position="392"/>
    </location>
</feature>
<dbReference type="PANTHER" id="PTHR48021:SF1">
    <property type="entry name" value="GH07001P-RELATED"/>
    <property type="match status" value="1"/>
</dbReference>
<evidence type="ECO:0000256" key="5">
    <source>
        <dbReference type="SAM" id="Phobius"/>
    </source>
</evidence>
<evidence type="ECO:0000256" key="1">
    <source>
        <dbReference type="ARBA" id="ARBA00004141"/>
    </source>
</evidence>
<dbReference type="PROSITE" id="PS00217">
    <property type="entry name" value="SUGAR_TRANSPORT_2"/>
    <property type="match status" value="1"/>
</dbReference>
<keyword evidence="4 5" id="KW-0472">Membrane</keyword>